<dbReference type="GO" id="GO:0006641">
    <property type="term" value="P:triglyceride metabolic process"/>
    <property type="evidence" value="ECO:0007669"/>
    <property type="project" value="TreeGrafter"/>
</dbReference>
<comment type="pathway">
    <text evidence="1">Polyol metabolism; glycerol degradation via glycerol kinase pathway; sn-glycerol 3-phosphate from glycerol: step 1/1.</text>
</comment>
<dbReference type="PROSITE" id="PS00933">
    <property type="entry name" value="FGGY_KINASES_1"/>
    <property type="match status" value="1"/>
</dbReference>
<keyword evidence="6 12" id="KW-0418">Kinase</keyword>
<dbReference type="SUPFAM" id="SSF53067">
    <property type="entry name" value="Actin-like ATPase domain"/>
    <property type="match status" value="2"/>
</dbReference>
<dbReference type="EC" id="2.7.1.30" evidence="3"/>
<dbReference type="Proteomes" id="UP000015354">
    <property type="component" value="Unassembled WGS sequence"/>
</dbReference>
<dbReference type="EMBL" id="ATMH01008957">
    <property type="protein sequence ID" value="EPY20521.1"/>
    <property type="molecule type" value="Genomic_DNA"/>
</dbReference>
<protein>
    <recommendedName>
        <fullName evidence="3">glycerol kinase</fullName>
        <ecNumber evidence="3">2.7.1.30</ecNumber>
    </recommendedName>
    <alternativeName>
        <fullName evidence="9">ATP:glycerol 3-phosphotransferase</fullName>
    </alternativeName>
</protein>
<dbReference type="InterPro" id="IPR005999">
    <property type="entry name" value="Glycerol_kin"/>
</dbReference>
<keyword evidence="8" id="KW-0067">ATP-binding</keyword>
<dbReference type="GO" id="GO:0005524">
    <property type="term" value="F:ATP binding"/>
    <property type="evidence" value="ECO:0007669"/>
    <property type="project" value="UniProtKB-KW"/>
</dbReference>
<accession>S9V0U0</accession>
<sequence length="563" mass="62993">MEYSALPCCAFLWSVHVDVTAWSRECLVAVVHLPVSFSRISFASLCSSQKTMPYIASVDQGTSSTRCIIFDERMQVVTWQQLPHKQITPKPGWLEHDPEQIFQRCCQCLSDGVEKLRERDANFQTLDGIALTNQRETAVAWDRATGKPLYNAIVWSDTRTSDTVRRVVEQAGGGDPLFAAKECGLPASTYFSAFKFRWMLDHVPAVKEARDHDRLMLGTIDSWLMYKFSARTVHVTDETNASRTFLMDLHRRQWSENLCQKLNIPLSSLPAIHPNSHHFCSINTNEHHILDKLGHHTPILGSIGDQQAALFGNMCFSKGEVKCTYGTGCFILVNVGEHVVFSTHNLIATVGYRLRDGPTMYALEGSIGGAGACIEWMQRNLSFYHHPHEMETISRTVPNSDGVVFVPAFGGLLAPYWDPHARGTILGMTYKTTKAHILRAALYSIAKQVSDILSCMHGDAHVPLVYLKVDGGLSHNRVLMEMQSDELGVKVHVPHMAETTALGAALCAGLYCGVWKSLEDIKAIAEKQLKFDVIKPTEISPAVRQKRNEEWKRAVEKANWAKL</sequence>
<evidence type="ECO:0000256" key="2">
    <source>
        <dbReference type="ARBA" id="ARBA00009156"/>
    </source>
</evidence>
<keyword evidence="14" id="KW-1185">Reference proteome</keyword>
<dbReference type="PANTHER" id="PTHR10196">
    <property type="entry name" value="SUGAR KINASE"/>
    <property type="match status" value="1"/>
</dbReference>
<dbReference type="OrthoDB" id="5422795at2759"/>
<feature type="domain" description="Carbohydrate kinase FGGY C-terminal" evidence="11">
    <location>
        <begin position="322"/>
        <end position="509"/>
    </location>
</feature>
<evidence type="ECO:0000256" key="8">
    <source>
        <dbReference type="ARBA" id="ARBA00022840"/>
    </source>
</evidence>
<evidence type="ECO:0000259" key="11">
    <source>
        <dbReference type="Pfam" id="PF02782"/>
    </source>
</evidence>
<evidence type="ECO:0000313" key="12">
    <source>
        <dbReference type="EMBL" id="EPY20521.1"/>
    </source>
</evidence>
<proteinExistence type="inferred from homology"/>
<evidence type="ECO:0000256" key="1">
    <source>
        <dbReference type="ARBA" id="ARBA00005190"/>
    </source>
</evidence>
<comment type="similarity">
    <text evidence="2">Belongs to the FGGY kinase family.</text>
</comment>
<evidence type="ECO:0000256" key="4">
    <source>
        <dbReference type="ARBA" id="ARBA00022679"/>
    </source>
</evidence>
<organism evidence="12 14">
    <name type="scientific">Strigomonas culicis</name>
    <dbReference type="NCBI Taxonomy" id="28005"/>
    <lineage>
        <taxon>Eukaryota</taxon>
        <taxon>Discoba</taxon>
        <taxon>Euglenozoa</taxon>
        <taxon>Kinetoplastea</taxon>
        <taxon>Metakinetoplastina</taxon>
        <taxon>Trypanosomatida</taxon>
        <taxon>Trypanosomatidae</taxon>
        <taxon>Strigomonadinae</taxon>
        <taxon>Strigomonas</taxon>
    </lineage>
</organism>
<evidence type="ECO:0000313" key="14">
    <source>
        <dbReference type="Proteomes" id="UP000015354"/>
    </source>
</evidence>
<dbReference type="EMBL" id="ATMH01008297">
    <property type="protein sequence ID" value="EPY22207.1"/>
    <property type="molecule type" value="Genomic_DNA"/>
</dbReference>
<dbReference type="GO" id="GO:0005739">
    <property type="term" value="C:mitochondrion"/>
    <property type="evidence" value="ECO:0007669"/>
    <property type="project" value="TreeGrafter"/>
</dbReference>
<dbReference type="InterPro" id="IPR000577">
    <property type="entry name" value="Carb_kinase_FGGY"/>
</dbReference>
<dbReference type="GO" id="GO:0004370">
    <property type="term" value="F:glycerol kinase activity"/>
    <property type="evidence" value="ECO:0007669"/>
    <property type="project" value="UniProtKB-EC"/>
</dbReference>
<dbReference type="InterPro" id="IPR043129">
    <property type="entry name" value="ATPase_NBD"/>
</dbReference>
<dbReference type="Pfam" id="PF02782">
    <property type="entry name" value="FGGY_C"/>
    <property type="match status" value="1"/>
</dbReference>
<dbReference type="PANTHER" id="PTHR10196:SF69">
    <property type="entry name" value="GLYCEROL KINASE"/>
    <property type="match status" value="1"/>
</dbReference>
<dbReference type="GO" id="GO:0046167">
    <property type="term" value="P:glycerol-3-phosphate biosynthetic process"/>
    <property type="evidence" value="ECO:0007669"/>
    <property type="project" value="TreeGrafter"/>
</dbReference>
<evidence type="ECO:0000256" key="7">
    <source>
        <dbReference type="ARBA" id="ARBA00022798"/>
    </source>
</evidence>
<comment type="caution">
    <text evidence="12">The sequence shown here is derived from an EMBL/GenBank/DDBJ whole genome shotgun (WGS) entry which is preliminary data.</text>
</comment>
<keyword evidence="4" id="KW-0808">Transferase</keyword>
<dbReference type="InterPro" id="IPR018483">
    <property type="entry name" value="Carb_kinase_FGGY_CS"/>
</dbReference>
<dbReference type="FunFam" id="3.30.420.40:FF:000108">
    <property type="entry name" value="Glycerol kinase, glycosomal"/>
    <property type="match status" value="1"/>
</dbReference>
<dbReference type="FunFam" id="3.30.420.40:FF:000086">
    <property type="entry name" value="Glycerol kinase"/>
    <property type="match status" value="1"/>
</dbReference>
<reference evidence="12 14" key="1">
    <citation type="journal article" date="2013" name="PLoS ONE">
        <title>Predicting the Proteins of Angomonas deanei, Strigomonas culicis and Their Respective Endosymbionts Reveals New Aspects of the Trypanosomatidae Family.</title>
        <authorList>
            <person name="Motta M.C."/>
            <person name="Martins A.C."/>
            <person name="de Souza S.S."/>
            <person name="Catta-Preta C.M."/>
            <person name="Silva R."/>
            <person name="Klein C.C."/>
            <person name="de Almeida L.G."/>
            <person name="de Lima Cunha O."/>
            <person name="Ciapina L.P."/>
            <person name="Brocchi M."/>
            <person name="Colabardini A.C."/>
            <person name="de Araujo Lima B."/>
            <person name="Machado C.R."/>
            <person name="de Almeida Soares C.M."/>
            <person name="Probst C.M."/>
            <person name="de Menezes C.B."/>
            <person name="Thompson C.E."/>
            <person name="Bartholomeu D.C."/>
            <person name="Gradia D.F."/>
            <person name="Pavoni D.P."/>
            <person name="Grisard E.C."/>
            <person name="Fantinatti-Garboggini F."/>
            <person name="Marchini F.K."/>
            <person name="Rodrigues-Luiz G.F."/>
            <person name="Wagner G."/>
            <person name="Goldman G.H."/>
            <person name="Fietto J.L."/>
            <person name="Elias M.C."/>
            <person name="Goldman M.H."/>
            <person name="Sagot M.F."/>
            <person name="Pereira M."/>
            <person name="Stoco P.H."/>
            <person name="de Mendonca-Neto R.P."/>
            <person name="Teixeira S.M."/>
            <person name="Maciel T.E."/>
            <person name="de Oliveira Mendes T.A."/>
            <person name="Urmenyi T.P."/>
            <person name="de Souza W."/>
            <person name="Schenkman S."/>
            <person name="de Vasconcelos A.T."/>
        </authorList>
    </citation>
    <scope>NUCLEOTIDE SEQUENCE [LARGE SCALE GENOMIC DNA]</scope>
</reference>
<reference evidence="12" key="2">
    <citation type="submission" date="2013-03" db="EMBL/GenBank/DDBJ databases">
        <authorList>
            <person name="Motta M.C.M."/>
            <person name="Martins A.C.A."/>
            <person name="Preta C.M.C.C."/>
            <person name="Silva R."/>
            <person name="de Souza S.S."/>
            <person name="Klein C.C."/>
            <person name="de Almeida L.G.P."/>
            <person name="Cunha O.L."/>
            <person name="Colabardini A.C."/>
            <person name="Lima B.A."/>
            <person name="Machado C.R."/>
            <person name="Soares C.M.A."/>
            <person name="de Menezes C.B.A."/>
            <person name="Bartolomeu D.C."/>
            <person name="Grisard E.C."/>
            <person name="Fantinatti-Garboggini F."/>
            <person name="Rodrigues-Luiz G.F."/>
            <person name="Wagner G."/>
            <person name="Goldman G.H."/>
            <person name="Fietto J.L.R."/>
            <person name="Ciapina L.P."/>
            <person name="Brocchi M."/>
            <person name="Elias M.C."/>
            <person name="Goldman M.H.S."/>
            <person name="Sagot M.-F."/>
            <person name="Pereira M."/>
            <person name="Stoco P.H."/>
            <person name="Teixeira S.M.R."/>
            <person name="de Mendonca-Neto R.P."/>
            <person name="Maciel T.E.F."/>
            <person name="Mendes T.A.O."/>
            <person name="Urmenyi T.P."/>
            <person name="Teixeira M.M.G."/>
            <person name="de Camargo E.F.P."/>
            <person name="de Sousa W."/>
            <person name="Schenkman S."/>
            <person name="de Vasconcelos A.T.R."/>
        </authorList>
    </citation>
    <scope>NUCLEOTIDE SEQUENCE</scope>
</reference>
<evidence type="ECO:0000256" key="9">
    <source>
        <dbReference type="ARBA" id="ARBA00043149"/>
    </source>
</evidence>
<dbReference type="PIRSF" id="PIRSF000538">
    <property type="entry name" value="GlpK"/>
    <property type="match status" value="1"/>
</dbReference>
<evidence type="ECO:0000259" key="10">
    <source>
        <dbReference type="Pfam" id="PF00370"/>
    </source>
</evidence>
<dbReference type="InterPro" id="IPR018484">
    <property type="entry name" value="FGGY_N"/>
</dbReference>
<dbReference type="AlphaFoldDB" id="S9V0U0"/>
<dbReference type="NCBIfam" id="TIGR01311">
    <property type="entry name" value="glycerol_kin"/>
    <property type="match status" value="1"/>
</dbReference>
<evidence type="ECO:0000256" key="3">
    <source>
        <dbReference type="ARBA" id="ARBA00012099"/>
    </source>
</evidence>
<name>S9V0U0_9TRYP</name>
<keyword evidence="7" id="KW-0319">Glycerol metabolism</keyword>
<dbReference type="Gene3D" id="3.30.420.40">
    <property type="match status" value="2"/>
</dbReference>
<evidence type="ECO:0000256" key="6">
    <source>
        <dbReference type="ARBA" id="ARBA00022777"/>
    </source>
</evidence>
<keyword evidence="5" id="KW-0547">Nucleotide-binding</keyword>
<evidence type="ECO:0000256" key="5">
    <source>
        <dbReference type="ARBA" id="ARBA00022741"/>
    </source>
</evidence>
<dbReference type="Pfam" id="PF00370">
    <property type="entry name" value="FGGY_N"/>
    <property type="match status" value="1"/>
</dbReference>
<feature type="domain" description="Carbohydrate kinase FGGY N-terminal" evidence="10">
    <location>
        <begin position="54"/>
        <end position="312"/>
    </location>
</feature>
<dbReference type="UniPathway" id="UPA00618">
    <property type="reaction ID" value="UER00672"/>
</dbReference>
<dbReference type="GO" id="GO:0019563">
    <property type="term" value="P:glycerol catabolic process"/>
    <property type="evidence" value="ECO:0007669"/>
    <property type="project" value="UniProtKB-UniPathway"/>
</dbReference>
<gene>
    <name evidence="13" type="ORF">STCU_08297</name>
    <name evidence="12" type="ORF">STCU_08957</name>
</gene>
<dbReference type="NCBIfam" id="NF000756">
    <property type="entry name" value="PRK00047.1"/>
    <property type="match status" value="1"/>
</dbReference>
<evidence type="ECO:0000313" key="13">
    <source>
        <dbReference type="EMBL" id="EPY22207.1"/>
    </source>
</evidence>
<dbReference type="InterPro" id="IPR018485">
    <property type="entry name" value="FGGY_C"/>
</dbReference>